<protein>
    <submittedName>
        <fullName evidence="2">Transcriptional regulator</fullName>
    </submittedName>
</protein>
<dbReference type="OrthoDB" id="9786074at2"/>
<dbReference type="InterPro" id="IPR042215">
    <property type="entry name" value="CarD-like_C"/>
</dbReference>
<dbReference type="InterPro" id="IPR036101">
    <property type="entry name" value="CarD-like/TRCF_RID_sf"/>
</dbReference>
<keyword evidence="3" id="KW-1185">Reference proteome</keyword>
<feature type="domain" description="CarD-like/TRCF RNAP-interacting" evidence="1">
    <location>
        <begin position="1"/>
        <end position="111"/>
    </location>
</feature>
<comment type="caution">
    <text evidence="2">The sequence shown here is derived from an EMBL/GenBank/DDBJ whole genome shotgun (WGS) entry which is preliminary data.</text>
</comment>
<dbReference type="AlphaFoldDB" id="A0A2S7N3Z3"/>
<sequence length="166" mass="19153">MYSIGEKVFYGVHGVCIIEDIQEQNFTGKKTPYYTLRSYQNESMQLYHPVECENSKIEPVISAETAAEILEVFKDPASEWQDRPTSRNYQYREAINSSDHFEIAQMLNTMLRKKYELARADKKMPSLDAQNLLKVSPILYAELALSLGTTSERIAKKIEEHILQNP</sequence>
<dbReference type="Gene3D" id="1.20.58.1290">
    <property type="entry name" value="CarD-like, C-terminal domain"/>
    <property type="match status" value="1"/>
</dbReference>
<name>A0A2S7N3Z3_9BACI</name>
<dbReference type="Pfam" id="PF02559">
    <property type="entry name" value="CarD_TRCF_RID"/>
    <property type="match status" value="1"/>
</dbReference>
<dbReference type="GO" id="GO:0009303">
    <property type="term" value="P:rRNA transcription"/>
    <property type="evidence" value="ECO:0007669"/>
    <property type="project" value="TreeGrafter"/>
</dbReference>
<reference evidence="2 3" key="1">
    <citation type="submission" date="2017-12" db="EMBL/GenBank/DDBJ databases">
        <title>Taxonomic description and draft genome of Pradoshia cofamensis Gen. nov., sp. nov., a thermotolerant bacillale isolated from anterior gut of earthworm Eisenia fetida.</title>
        <authorList>
            <person name="Saha T."/>
            <person name="Chakraborty R."/>
        </authorList>
    </citation>
    <scope>NUCLEOTIDE SEQUENCE [LARGE SCALE GENOMIC DNA]</scope>
    <source>
        <strain evidence="2 3">EAG3</strain>
    </source>
</reference>
<dbReference type="Gene3D" id="2.40.10.170">
    <property type="match status" value="1"/>
</dbReference>
<organism evidence="2 3">
    <name type="scientific">Pradoshia eiseniae</name>
    <dbReference type="NCBI Taxonomy" id="2064768"/>
    <lineage>
        <taxon>Bacteria</taxon>
        <taxon>Bacillati</taxon>
        <taxon>Bacillota</taxon>
        <taxon>Bacilli</taxon>
        <taxon>Bacillales</taxon>
        <taxon>Bacillaceae</taxon>
        <taxon>Pradoshia</taxon>
    </lineage>
</organism>
<gene>
    <name evidence="2" type="ORF">CYL18_02570</name>
</gene>
<dbReference type="PANTHER" id="PTHR38447:SF1">
    <property type="entry name" value="RNA POLYMERASE-BINDING TRANSCRIPTION FACTOR CARD"/>
    <property type="match status" value="1"/>
</dbReference>
<dbReference type="SUPFAM" id="SSF141259">
    <property type="entry name" value="CarD-like"/>
    <property type="match status" value="1"/>
</dbReference>
<dbReference type="PANTHER" id="PTHR38447">
    <property type="entry name" value="TRANSCRIPTION FACTOR YDEB-RELATED"/>
    <property type="match status" value="1"/>
</dbReference>
<accession>A0A2S7N3Z3</accession>
<dbReference type="InterPro" id="IPR003711">
    <property type="entry name" value="CarD-like/TRCF_RID"/>
</dbReference>
<dbReference type="SMART" id="SM01058">
    <property type="entry name" value="CarD_TRCF"/>
    <property type="match status" value="1"/>
</dbReference>
<dbReference type="Proteomes" id="UP000239663">
    <property type="component" value="Unassembled WGS sequence"/>
</dbReference>
<dbReference type="Pfam" id="PF21095">
    <property type="entry name" value="CarD_C"/>
    <property type="match status" value="1"/>
</dbReference>
<dbReference type="InterPro" id="IPR052531">
    <property type="entry name" value="CarD-like_regulator"/>
</dbReference>
<evidence type="ECO:0000313" key="3">
    <source>
        <dbReference type="Proteomes" id="UP000239663"/>
    </source>
</evidence>
<proteinExistence type="predicted"/>
<evidence type="ECO:0000259" key="1">
    <source>
        <dbReference type="SMART" id="SM01058"/>
    </source>
</evidence>
<dbReference type="EMBL" id="PKOZ01000001">
    <property type="protein sequence ID" value="PQD96791.1"/>
    <property type="molecule type" value="Genomic_DNA"/>
</dbReference>
<evidence type="ECO:0000313" key="2">
    <source>
        <dbReference type="EMBL" id="PQD96791.1"/>
    </source>
</evidence>
<dbReference type="RefSeq" id="WP_104847888.1">
    <property type="nucleotide sequence ID" value="NZ_PKOZ01000001.1"/>
</dbReference>
<dbReference type="InterPro" id="IPR048792">
    <property type="entry name" value="CarD_C"/>
</dbReference>